<proteinExistence type="predicted"/>
<protein>
    <submittedName>
        <fullName evidence="1">Uncharacterized protein</fullName>
    </submittedName>
</protein>
<name>A0ABD3GJ75_9MARC</name>
<sequence length="163" mass="18212">MSLVTAALGIEHPPEEIAILCQMEKTTSSELPLGGIMEPMHVAASCGKLLQMICQAAVVDDTYLQNRMRNEMAWNSIPPNRYDAPYASLMPEEKLGQVFLEKYRSHNDPVTKFEKIELEGFSTTSHPVYENSQVKIFAGLLTGRPPGVAQFSCVNLRRLGQHY</sequence>
<keyword evidence="2" id="KW-1185">Reference proteome</keyword>
<gene>
    <name evidence="1" type="ORF">R1sor_021435</name>
</gene>
<organism evidence="1 2">
    <name type="scientific">Riccia sorocarpa</name>
    <dbReference type="NCBI Taxonomy" id="122646"/>
    <lineage>
        <taxon>Eukaryota</taxon>
        <taxon>Viridiplantae</taxon>
        <taxon>Streptophyta</taxon>
        <taxon>Embryophyta</taxon>
        <taxon>Marchantiophyta</taxon>
        <taxon>Marchantiopsida</taxon>
        <taxon>Marchantiidae</taxon>
        <taxon>Marchantiales</taxon>
        <taxon>Ricciaceae</taxon>
        <taxon>Riccia</taxon>
    </lineage>
</organism>
<evidence type="ECO:0000313" key="1">
    <source>
        <dbReference type="EMBL" id="KAL3678479.1"/>
    </source>
</evidence>
<dbReference type="AlphaFoldDB" id="A0ABD3GJ75"/>
<dbReference type="Proteomes" id="UP001633002">
    <property type="component" value="Unassembled WGS sequence"/>
</dbReference>
<reference evidence="1 2" key="1">
    <citation type="submission" date="2024-09" db="EMBL/GenBank/DDBJ databases">
        <title>Chromosome-scale assembly of Riccia sorocarpa.</title>
        <authorList>
            <person name="Paukszto L."/>
        </authorList>
    </citation>
    <scope>NUCLEOTIDE SEQUENCE [LARGE SCALE GENOMIC DNA]</scope>
    <source>
        <strain evidence="1">LP-2024</strain>
        <tissue evidence="1">Aerial parts of the thallus</tissue>
    </source>
</reference>
<dbReference type="EMBL" id="JBJQOH010000007">
    <property type="protein sequence ID" value="KAL3678479.1"/>
    <property type="molecule type" value="Genomic_DNA"/>
</dbReference>
<accession>A0ABD3GJ75</accession>
<comment type="caution">
    <text evidence="1">The sequence shown here is derived from an EMBL/GenBank/DDBJ whole genome shotgun (WGS) entry which is preliminary data.</text>
</comment>
<evidence type="ECO:0000313" key="2">
    <source>
        <dbReference type="Proteomes" id="UP001633002"/>
    </source>
</evidence>